<gene>
    <name evidence="2" type="ORF">ATNIH1004_002356</name>
</gene>
<evidence type="ECO:0000313" key="2">
    <source>
        <dbReference type="EMBL" id="KAA8649684.1"/>
    </source>
</evidence>
<feature type="compositionally biased region" description="Low complexity" evidence="1">
    <location>
        <begin position="188"/>
        <end position="201"/>
    </location>
</feature>
<dbReference type="AlphaFoldDB" id="A0A5M9MWD9"/>
<feature type="region of interest" description="Disordered" evidence="1">
    <location>
        <begin position="188"/>
        <end position="209"/>
    </location>
</feature>
<organism evidence="2 3">
    <name type="scientific">Aspergillus tanneri</name>
    <dbReference type="NCBI Taxonomy" id="1220188"/>
    <lineage>
        <taxon>Eukaryota</taxon>
        <taxon>Fungi</taxon>
        <taxon>Dikarya</taxon>
        <taxon>Ascomycota</taxon>
        <taxon>Pezizomycotina</taxon>
        <taxon>Eurotiomycetes</taxon>
        <taxon>Eurotiomycetidae</taxon>
        <taxon>Eurotiales</taxon>
        <taxon>Aspergillaceae</taxon>
        <taxon>Aspergillus</taxon>
        <taxon>Aspergillus subgen. Circumdati</taxon>
    </lineage>
</organism>
<dbReference type="EMBL" id="QUQM01000001">
    <property type="protein sequence ID" value="KAA8649684.1"/>
    <property type="molecule type" value="Genomic_DNA"/>
</dbReference>
<evidence type="ECO:0000256" key="1">
    <source>
        <dbReference type="SAM" id="MobiDB-lite"/>
    </source>
</evidence>
<proteinExistence type="predicted"/>
<evidence type="ECO:0000313" key="3">
    <source>
        <dbReference type="Proteomes" id="UP000324241"/>
    </source>
</evidence>
<dbReference type="VEuPathDB" id="FungiDB:EYZ11_011116"/>
<feature type="compositionally biased region" description="Pro residues" evidence="1">
    <location>
        <begin position="252"/>
        <end position="266"/>
    </location>
</feature>
<protein>
    <submittedName>
        <fullName evidence="2">Uncharacterized protein</fullName>
    </submittedName>
</protein>
<feature type="compositionally biased region" description="Polar residues" evidence="1">
    <location>
        <begin position="33"/>
        <end position="42"/>
    </location>
</feature>
<dbReference type="Proteomes" id="UP000324241">
    <property type="component" value="Unassembled WGS sequence"/>
</dbReference>
<reference evidence="2 3" key="1">
    <citation type="submission" date="2019-08" db="EMBL/GenBank/DDBJ databases">
        <title>The genome sequence of a newly discovered highly antifungal drug resistant Aspergillus species, Aspergillus tanneri NIH 1004.</title>
        <authorList>
            <person name="Mounaud S."/>
            <person name="Singh I."/>
            <person name="Joardar V."/>
            <person name="Pakala S."/>
            <person name="Pakala S."/>
            <person name="Venepally P."/>
            <person name="Chung J.K."/>
            <person name="Losada L."/>
            <person name="Nierman W.C."/>
        </authorList>
    </citation>
    <scope>NUCLEOTIDE SEQUENCE [LARGE SCALE GENOMIC DNA]</scope>
    <source>
        <strain evidence="2 3">NIH1004</strain>
    </source>
</reference>
<dbReference type="GeneID" id="54325058"/>
<feature type="compositionally biased region" description="Polar residues" evidence="1">
    <location>
        <begin position="95"/>
        <end position="114"/>
    </location>
</feature>
<feature type="region of interest" description="Disordered" evidence="1">
    <location>
        <begin position="1"/>
        <end position="114"/>
    </location>
</feature>
<accession>A0A5M9MWD9</accession>
<dbReference type="VEuPathDB" id="FungiDB:EYZ11_011110"/>
<dbReference type="OrthoDB" id="2530523at2759"/>
<comment type="caution">
    <text evidence="2">The sequence shown here is derived from an EMBL/GenBank/DDBJ whole genome shotgun (WGS) entry which is preliminary data.</text>
</comment>
<feature type="region of interest" description="Disordered" evidence="1">
    <location>
        <begin position="248"/>
        <end position="311"/>
    </location>
</feature>
<sequence length="311" mass="32951">MDPNAPGYPVQQHPYPVTPQNPQGQQFPFYPNAGSSFPQQKNPSHHPHQQQSLGPVPIQPGPGGAMMPPGFPQHSSAGPHANFSAPFTQPPVPTTMGQFLPQQTTSASNLPTTTAQSFSQNIASMSMNDMASTQQHRPMPQPNPSQAPSQAAAQPPSPAASARERARVSILLDINSMLLQEVVNLQSAGKAGGPPAQQGSQDNHHASDQIADATKGPVQKPSSEYFECMRRLQANLAYLATVADRAKKSGGVPPPNPGIMTPPPHMPAMNEIYNKLSELFPRTAQGTPHQSPQPTHGNGKPSPSSTAEPVV</sequence>
<feature type="compositionally biased region" description="Polar residues" evidence="1">
    <location>
        <begin position="284"/>
        <end position="311"/>
    </location>
</feature>
<dbReference type="RefSeq" id="XP_033429045.1">
    <property type="nucleotide sequence ID" value="XM_033567050.1"/>
</dbReference>
<feature type="region of interest" description="Disordered" evidence="1">
    <location>
        <begin position="129"/>
        <end position="164"/>
    </location>
</feature>
<name>A0A5M9MWD9_9EURO</name>